<dbReference type="CDD" id="cd00130">
    <property type="entry name" value="PAS"/>
    <property type="match status" value="2"/>
</dbReference>
<dbReference type="InterPro" id="IPR036641">
    <property type="entry name" value="HPT_dom_sf"/>
</dbReference>
<evidence type="ECO:0000259" key="23">
    <source>
        <dbReference type="PROSITE" id="PS50894"/>
    </source>
</evidence>
<keyword evidence="8" id="KW-0547">Nucleotide-binding</keyword>
<dbReference type="PANTHER" id="PTHR45339">
    <property type="entry name" value="HYBRID SIGNAL TRANSDUCTION HISTIDINE KINASE J"/>
    <property type="match status" value="1"/>
</dbReference>
<dbReference type="PROSITE" id="PS50113">
    <property type="entry name" value="PAC"/>
    <property type="match status" value="1"/>
</dbReference>
<dbReference type="SMART" id="SM00091">
    <property type="entry name" value="PAS"/>
    <property type="match status" value="3"/>
</dbReference>
<dbReference type="PROSITE" id="PS50110">
    <property type="entry name" value="RESPONSE_REGULATORY"/>
    <property type="match status" value="2"/>
</dbReference>
<evidence type="ECO:0000256" key="2">
    <source>
        <dbReference type="ARBA" id="ARBA00004651"/>
    </source>
</evidence>
<dbReference type="CDD" id="cd17546">
    <property type="entry name" value="REC_hyHK_CKI1_RcsC-like"/>
    <property type="match status" value="2"/>
</dbReference>
<dbReference type="SMART" id="SM00388">
    <property type="entry name" value="HisKA"/>
    <property type="match status" value="1"/>
</dbReference>
<evidence type="ECO:0000259" key="18">
    <source>
        <dbReference type="PROSITE" id="PS50109"/>
    </source>
</evidence>
<dbReference type="Pfam" id="PF08447">
    <property type="entry name" value="PAS_3"/>
    <property type="match status" value="1"/>
</dbReference>
<feature type="domain" description="Response regulatory" evidence="19">
    <location>
        <begin position="1131"/>
        <end position="1252"/>
    </location>
</feature>
<keyword evidence="4" id="KW-1003">Cell membrane</keyword>
<sequence>MNPGAPHITLSQGHTTDYLAGNEAGLMVRRWGCMTDQAPTPQRSEQPRAGRTSIRNSLLVRAFFIVVIALGVFAASTYWLIVAPTIDRLADTQMRQTAGELEARVRRLLATVEITLNTSRHWGMNGSLDLDQLQRFNEFFFPIIENHPEISSVILAHESGREILLLLTPDGKWVNRLSDPDKRGKATTWITWSAGRVMEKTEVLERDYDARQRPWFKGALAMARDDDIHWTAPYIFFTTKEPGITAASRWTAADGSRYVIGHDVKLLDLSHFTRQVKAGPNGMGMLLDDQGQLVGVPRMPRFDSDDEIKKAVLKPLADQNLPALVEGWRLWNDLGRPDGSLNPMRIDGDVWFSHFSRMAIGSNPIWLGVIAPRHDFIPVGREQIILLILLILASLAMAALVTLPMARRFAAPLEALAQESIRIGRLDLARPVNVASDLGEIQELSAAQEAMREALLSSTTRLEEANTTLEARVLERTEELEHSKSTAEWSRQLMRDMADSLPCAAFRFEVAPSGDQSFRFISAKAEEIWGYTPDELINEPDLRFWRIHPGDLAKAHQALEEALLEGSSTNQLYRVMNRHGEARWIETRAMASRLADGTRVWNGYWLDVTEREEALAAMTGAMEEQSAIFQSAGLGIAVIRDRHIVRSNKSLAQLLGYGPSELDGQSTGVVFANEGDFERMGREAYPALAQGETFQGDWEYRRKNGTTFWGRTSGRAIDSGDLSKGSVWVCDDITDRRNWEHRLQQAEERLRALTNSVPAAVFELRNEGEDFWFTFMGRQVRGILGVGADQLLANAGRLYGTVRDGDRETLESVIEGALEQGVRFSTQYRLDAPGEERWVRMEAVPIVAQAGGGTWAGFFQDVSAEKLAEAALTRAKELAEDATRMKSDFLANMSHEIRTPMNAIIGMSHLALKTELTPRQHDYVKKIQSAGQHLLGIINDILDFSKIEAGKLAVEHTDFELDKVLDNIANLLTEKTRAKSLELVFDIPSEVPRTLVGDSLRLGQILINYANNAVKFTENGEIDIIARVKERSETEVLLYFAVRDTGIGITAEQAARLFQSFEQADTSTTRKFGGTGLGLAISKRLAELMGGEVGVESEYGKGSTFWFTARMGIGTVRKRRLLPSPDLRGRRVLVVDDNDNARTVLADLMAGMTFQVTTRASGLEAVDEVKRAAMAGTPYEIVLLDWRMPGMDGIETAHHLMALGLDPAPRLLMVTAYGREEVLNLITEAGIEDVLIKPVSASILFDTIMRLFGCQPAEPRDVDGGHSSSEMHLETIRGARILLVEDNDLNQQVATELLGDAGFQVDVADDGAIALAKVRRNAYDMVLMDMQMPVMDGVAATREIRRLGQFDHLPIVAMTANAMQRDRDRCLDAGMNDFITKPIDPDQLWAALLRWIAPRHSPAAAHGASAPSETGEEHSIPRIDGLDTTTGLRRVQGKTRLYLTSLRKFAAGRKSVAGDIRAALEADDWSTAERLAHTTKGLAGMIGADEVQRRAADLEAALCDKLSRQEVEDLLDAMAAPLAALIAALDSTLPPEETIAPVAIDRAALDAACQRLLILLAEDDAEADDVLEANAGLLQTAFPDHFPRIRAAIKDFNFDQALATLTEAVQRNRAPA</sequence>
<dbReference type="SUPFAM" id="SSF52172">
    <property type="entry name" value="CheY-like"/>
    <property type="match status" value="2"/>
</dbReference>
<dbReference type="InterPro" id="IPR036890">
    <property type="entry name" value="HATPase_C_sf"/>
</dbReference>
<dbReference type="HOGENOM" id="CLU_003424_0_0_5"/>
<evidence type="ECO:0000313" key="24">
    <source>
        <dbReference type="EMBL" id="BAE50645.1"/>
    </source>
</evidence>
<dbReference type="PRINTS" id="PR00344">
    <property type="entry name" value="BCTRLSENSOR"/>
</dbReference>
<feature type="modified residue" description="4-aspartylphosphate" evidence="15">
    <location>
        <position position="1185"/>
    </location>
</feature>
<feature type="domain" description="PAS" evidence="20">
    <location>
        <begin position="490"/>
        <end position="566"/>
    </location>
</feature>
<comment type="subcellular location">
    <subcellularLocation>
        <location evidence="2">Cell membrane</location>
        <topology evidence="2">Multi-pass membrane protein</topology>
    </subcellularLocation>
</comment>
<feature type="domain" description="HPt" evidence="23">
    <location>
        <begin position="1438"/>
        <end position="1532"/>
    </location>
</feature>
<evidence type="ECO:0000256" key="15">
    <source>
        <dbReference type="PROSITE-ProRule" id="PRU00169"/>
    </source>
</evidence>
<keyword evidence="12" id="KW-0902">Two-component regulatory system</keyword>
<dbReference type="PROSITE" id="PS50885">
    <property type="entry name" value="HAMP"/>
    <property type="match status" value="1"/>
</dbReference>
<dbReference type="InterPro" id="IPR000700">
    <property type="entry name" value="PAS-assoc_C"/>
</dbReference>
<evidence type="ECO:0000256" key="13">
    <source>
        <dbReference type="ARBA" id="ARBA00023136"/>
    </source>
</evidence>
<evidence type="ECO:0000256" key="3">
    <source>
        <dbReference type="ARBA" id="ARBA00012438"/>
    </source>
</evidence>
<dbReference type="SUPFAM" id="SSF47226">
    <property type="entry name" value="Histidine-containing phosphotransfer domain, HPT domain"/>
    <property type="match status" value="1"/>
</dbReference>
<proteinExistence type="predicted"/>
<dbReference type="InterPro" id="IPR003660">
    <property type="entry name" value="HAMP_dom"/>
</dbReference>
<dbReference type="GO" id="GO:0005524">
    <property type="term" value="F:ATP binding"/>
    <property type="evidence" value="ECO:0007669"/>
    <property type="project" value="UniProtKB-KW"/>
</dbReference>
<evidence type="ECO:0000256" key="7">
    <source>
        <dbReference type="ARBA" id="ARBA00022692"/>
    </source>
</evidence>
<dbReference type="Pfam" id="PF02518">
    <property type="entry name" value="HATPase_c"/>
    <property type="match status" value="1"/>
</dbReference>
<evidence type="ECO:0000256" key="11">
    <source>
        <dbReference type="ARBA" id="ARBA00022989"/>
    </source>
</evidence>
<dbReference type="InterPro" id="IPR036097">
    <property type="entry name" value="HisK_dim/P_sf"/>
</dbReference>
<dbReference type="Gene3D" id="1.10.287.130">
    <property type="match status" value="1"/>
</dbReference>
<protein>
    <recommendedName>
        <fullName evidence="3">histidine kinase</fullName>
        <ecNumber evidence="3">2.7.13.3</ecNumber>
    </recommendedName>
</protein>
<evidence type="ECO:0000256" key="10">
    <source>
        <dbReference type="ARBA" id="ARBA00022840"/>
    </source>
</evidence>
<dbReference type="STRING" id="342108.amb1841"/>
<feature type="domain" description="HAMP" evidence="22">
    <location>
        <begin position="407"/>
        <end position="460"/>
    </location>
</feature>
<evidence type="ECO:0000259" key="19">
    <source>
        <dbReference type="PROSITE" id="PS50110"/>
    </source>
</evidence>
<dbReference type="NCBIfam" id="TIGR00229">
    <property type="entry name" value="sensory_box"/>
    <property type="match status" value="3"/>
</dbReference>
<feature type="domain" description="Histidine kinase" evidence="18">
    <location>
        <begin position="892"/>
        <end position="1113"/>
    </location>
</feature>
<organism evidence="24 25">
    <name type="scientific">Paramagnetospirillum magneticum (strain ATCC 700264 / AMB-1)</name>
    <name type="common">Magnetospirillum magneticum</name>
    <dbReference type="NCBI Taxonomy" id="342108"/>
    <lineage>
        <taxon>Bacteria</taxon>
        <taxon>Pseudomonadati</taxon>
        <taxon>Pseudomonadota</taxon>
        <taxon>Alphaproteobacteria</taxon>
        <taxon>Rhodospirillales</taxon>
        <taxon>Magnetospirillaceae</taxon>
        <taxon>Paramagnetospirillum</taxon>
    </lineage>
</organism>
<keyword evidence="25" id="KW-1185">Reference proteome</keyword>
<dbReference type="Gene3D" id="3.40.50.2300">
    <property type="match status" value="2"/>
</dbReference>
<dbReference type="SUPFAM" id="SSF55874">
    <property type="entry name" value="ATPase domain of HSP90 chaperone/DNA topoisomerase II/histidine kinase"/>
    <property type="match status" value="1"/>
</dbReference>
<dbReference type="SMART" id="SM00448">
    <property type="entry name" value="REC"/>
    <property type="match status" value="2"/>
</dbReference>
<dbReference type="InterPro" id="IPR003661">
    <property type="entry name" value="HisK_dim/P_dom"/>
</dbReference>
<feature type="region of interest" description="Disordered" evidence="16">
    <location>
        <begin position="1403"/>
        <end position="1429"/>
    </location>
</feature>
<evidence type="ECO:0000256" key="9">
    <source>
        <dbReference type="ARBA" id="ARBA00022777"/>
    </source>
</evidence>
<dbReference type="InterPro" id="IPR003594">
    <property type="entry name" value="HATPase_dom"/>
</dbReference>
<dbReference type="Pfam" id="PF13426">
    <property type="entry name" value="PAS_9"/>
    <property type="match status" value="1"/>
</dbReference>
<dbReference type="GO" id="GO:0000155">
    <property type="term" value="F:phosphorelay sensor kinase activity"/>
    <property type="evidence" value="ECO:0007669"/>
    <property type="project" value="InterPro"/>
</dbReference>
<dbReference type="KEGG" id="mag:amb1841"/>
<dbReference type="InterPro" id="IPR001610">
    <property type="entry name" value="PAC"/>
</dbReference>
<dbReference type="SMART" id="SM00387">
    <property type="entry name" value="HATPase_c"/>
    <property type="match status" value="1"/>
</dbReference>
<feature type="modified residue" description="Phosphohistidine" evidence="14">
    <location>
        <position position="1477"/>
    </location>
</feature>
<dbReference type="SMART" id="SM00086">
    <property type="entry name" value="PAC"/>
    <property type="match status" value="3"/>
</dbReference>
<evidence type="ECO:0000259" key="21">
    <source>
        <dbReference type="PROSITE" id="PS50113"/>
    </source>
</evidence>
<dbReference type="InterPro" id="IPR000014">
    <property type="entry name" value="PAS"/>
</dbReference>
<feature type="transmembrane region" description="Helical" evidence="17">
    <location>
        <begin position="58"/>
        <end position="81"/>
    </location>
</feature>
<evidence type="ECO:0000256" key="14">
    <source>
        <dbReference type="PROSITE-ProRule" id="PRU00110"/>
    </source>
</evidence>
<dbReference type="SUPFAM" id="SSF55785">
    <property type="entry name" value="PYP-like sensor domain (PAS domain)"/>
    <property type="match status" value="3"/>
</dbReference>
<name>Q2W680_PARM1</name>
<keyword evidence="6" id="KW-0808">Transferase</keyword>
<dbReference type="Pfam" id="PF01627">
    <property type="entry name" value="Hpt"/>
    <property type="match status" value="1"/>
</dbReference>
<evidence type="ECO:0000259" key="20">
    <source>
        <dbReference type="PROSITE" id="PS50112"/>
    </source>
</evidence>
<keyword evidence="7 17" id="KW-0812">Transmembrane</keyword>
<dbReference type="InterPro" id="IPR013655">
    <property type="entry name" value="PAS_fold_3"/>
</dbReference>
<dbReference type="InterPro" id="IPR008207">
    <property type="entry name" value="Sig_transdc_His_kin_Hpt_dom"/>
</dbReference>
<keyword evidence="9" id="KW-0418">Kinase</keyword>
<dbReference type="EC" id="2.7.13.3" evidence="3"/>
<feature type="domain" description="PAC" evidence="21">
    <location>
        <begin position="694"/>
        <end position="745"/>
    </location>
</feature>
<feature type="compositionally biased region" description="Low complexity" evidence="16">
    <location>
        <begin position="1403"/>
        <end position="1412"/>
    </location>
</feature>
<dbReference type="CDD" id="cd16922">
    <property type="entry name" value="HATPase_EvgS-ArcB-TorS-like"/>
    <property type="match status" value="1"/>
</dbReference>
<dbReference type="EMBL" id="AP007255">
    <property type="protein sequence ID" value="BAE50645.1"/>
    <property type="molecule type" value="Genomic_DNA"/>
</dbReference>
<evidence type="ECO:0000259" key="22">
    <source>
        <dbReference type="PROSITE" id="PS50885"/>
    </source>
</evidence>
<keyword evidence="11 17" id="KW-1133">Transmembrane helix</keyword>
<dbReference type="Gene3D" id="6.10.340.10">
    <property type="match status" value="1"/>
</dbReference>
<dbReference type="Gene3D" id="3.30.565.10">
    <property type="entry name" value="Histidine kinase-like ATPase, C-terminal domain"/>
    <property type="match status" value="1"/>
</dbReference>
<dbReference type="PROSITE" id="PS50112">
    <property type="entry name" value="PAS"/>
    <property type="match status" value="2"/>
</dbReference>
<evidence type="ECO:0000256" key="1">
    <source>
        <dbReference type="ARBA" id="ARBA00000085"/>
    </source>
</evidence>
<dbReference type="InterPro" id="IPR004358">
    <property type="entry name" value="Sig_transdc_His_kin-like_C"/>
</dbReference>
<dbReference type="PROSITE" id="PS50109">
    <property type="entry name" value="HIS_KIN"/>
    <property type="match status" value="1"/>
</dbReference>
<reference evidence="24 25" key="1">
    <citation type="journal article" date="2005" name="DNA Res.">
        <title>Complete genome sequence of the facultative anaerobic magnetotactic bacterium Magnetospirillum sp. strain AMB-1.</title>
        <authorList>
            <person name="Matsunaga T."/>
            <person name="Okamura Y."/>
            <person name="Fukuda Y."/>
            <person name="Wahyudi A.T."/>
            <person name="Murase Y."/>
            <person name="Takeyama H."/>
        </authorList>
    </citation>
    <scope>NUCLEOTIDE SEQUENCE [LARGE SCALE GENOMIC DNA]</scope>
    <source>
        <strain evidence="25">ATCC 700264 / AMB-1</strain>
    </source>
</reference>
<dbReference type="Proteomes" id="UP000007058">
    <property type="component" value="Chromosome"/>
</dbReference>
<dbReference type="PANTHER" id="PTHR45339:SF1">
    <property type="entry name" value="HYBRID SIGNAL TRANSDUCTION HISTIDINE KINASE J"/>
    <property type="match status" value="1"/>
</dbReference>
<evidence type="ECO:0000256" key="4">
    <source>
        <dbReference type="ARBA" id="ARBA00022475"/>
    </source>
</evidence>
<feature type="domain" description="Response regulatory" evidence="19">
    <location>
        <begin position="1280"/>
        <end position="1396"/>
    </location>
</feature>
<dbReference type="PROSITE" id="PS50894">
    <property type="entry name" value="HPT"/>
    <property type="match status" value="1"/>
</dbReference>
<comment type="catalytic activity">
    <reaction evidence="1">
        <text>ATP + protein L-histidine = ADP + protein N-phospho-L-histidine.</text>
        <dbReference type="EC" id="2.7.13.3"/>
    </reaction>
</comment>
<dbReference type="InterPro" id="IPR001789">
    <property type="entry name" value="Sig_transdc_resp-reg_receiver"/>
</dbReference>
<evidence type="ECO:0000256" key="6">
    <source>
        <dbReference type="ARBA" id="ARBA00022679"/>
    </source>
</evidence>
<evidence type="ECO:0000256" key="5">
    <source>
        <dbReference type="ARBA" id="ARBA00022553"/>
    </source>
</evidence>
<dbReference type="InterPro" id="IPR005467">
    <property type="entry name" value="His_kinase_dom"/>
</dbReference>
<evidence type="ECO:0000256" key="12">
    <source>
        <dbReference type="ARBA" id="ARBA00023012"/>
    </source>
</evidence>
<keyword evidence="5 15" id="KW-0597">Phosphoprotein</keyword>
<dbReference type="Pfam" id="PF00072">
    <property type="entry name" value="Response_reg"/>
    <property type="match status" value="2"/>
</dbReference>
<gene>
    <name evidence="24" type="ordered locus">amb1841</name>
</gene>
<dbReference type="FunFam" id="3.30.565.10:FF:000010">
    <property type="entry name" value="Sensor histidine kinase RcsC"/>
    <property type="match status" value="1"/>
</dbReference>
<keyword evidence="13 17" id="KW-0472">Membrane</keyword>
<dbReference type="GO" id="GO:0005886">
    <property type="term" value="C:plasma membrane"/>
    <property type="evidence" value="ECO:0007669"/>
    <property type="project" value="UniProtKB-SubCell"/>
</dbReference>
<evidence type="ECO:0000256" key="17">
    <source>
        <dbReference type="SAM" id="Phobius"/>
    </source>
</evidence>
<evidence type="ECO:0000256" key="8">
    <source>
        <dbReference type="ARBA" id="ARBA00022741"/>
    </source>
</evidence>
<dbReference type="CDD" id="cd00082">
    <property type="entry name" value="HisKA"/>
    <property type="match status" value="1"/>
</dbReference>
<dbReference type="FunFam" id="1.10.287.130:FF:000003">
    <property type="entry name" value="Histidine kinase"/>
    <property type="match status" value="1"/>
</dbReference>
<dbReference type="Pfam" id="PF00512">
    <property type="entry name" value="HisKA"/>
    <property type="match status" value="1"/>
</dbReference>
<dbReference type="Gene3D" id="3.30.450.20">
    <property type="entry name" value="PAS domain"/>
    <property type="match status" value="5"/>
</dbReference>
<dbReference type="SUPFAM" id="SSF47384">
    <property type="entry name" value="Homodimeric domain of signal transducing histidine kinase"/>
    <property type="match status" value="1"/>
</dbReference>
<feature type="transmembrane region" description="Helical" evidence="17">
    <location>
        <begin position="384"/>
        <end position="406"/>
    </location>
</feature>
<feature type="modified residue" description="4-aspartylphosphate" evidence="15">
    <location>
        <position position="1329"/>
    </location>
</feature>
<keyword evidence="10" id="KW-0067">ATP-binding</keyword>
<accession>Q2W680</accession>
<evidence type="ECO:0000313" key="25">
    <source>
        <dbReference type="Proteomes" id="UP000007058"/>
    </source>
</evidence>
<feature type="compositionally biased region" description="Basic and acidic residues" evidence="16">
    <location>
        <begin position="1415"/>
        <end position="1425"/>
    </location>
</feature>
<evidence type="ECO:0000256" key="16">
    <source>
        <dbReference type="SAM" id="MobiDB-lite"/>
    </source>
</evidence>
<feature type="domain" description="PAS" evidence="20">
    <location>
        <begin position="746"/>
        <end position="821"/>
    </location>
</feature>
<dbReference type="InterPro" id="IPR035965">
    <property type="entry name" value="PAS-like_dom_sf"/>
</dbReference>
<dbReference type="Gene3D" id="1.20.120.160">
    <property type="entry name" value="HPT domain"/>
    <property type="match status" value="1"/>
</dbReference>
<dbReference type="InterPro" id="IPR011006">
    <property type="entry name" value="CheY-like_superfamily"/>
</dbReference>